<comment type="cofactor">
    <cofactor evidence="2 10">
        <name>pyridoxal 5'-phosphate</name>
        <dbReference type="ChEBI" id="CHEBI:597326"/>
    </cofactor>
</comment>
<keyword evidence="5 10" id="KW-0028">Amino-acid biosynthesis</keyword>
<dbReference type="InterPro" id="IPR050147">
    <property type="entry name" value="Ser/Thr_Dehydratase"/>
</dbReference>
<dbReference type="OrthoDB" id="4418812at2759"/>
<evidence type="ECO:0000256" key="7">
    <source>
        <dbReference type="ARBA" id="ARBA00022898"/>
    </source>
</evidence>
<comment type="catalytic activity">
    <reaction evidence="1 10">
        <text>L-threonine = 2-oxobutanoate + NH4(+)</text>
        <dbReference type="Rhea" id="RHEA:22108"/>
        <dbReference type="ChEBI" id="CHEBI:16763"/>
        <dbReference type="ChEBI" id="CHEBI:28938"/>
        <dbReference type="ChEBI" id="CHEBI:57926"/>
        <dbReference type="EC" id="4.3.1.19"/>
    </reaction>
</comment>
<keyword evidence="6 10" id="KW-0412">Isoleucine biosynthesis</keyword>
<feature type="domain" description="ACT-like" evidence="11">
    <location>
        <begin position="332"/>
        <end position="406"/>
    </location>
</feature>
<dbReference type="InterPro" id="IPR045865">
    <property type="entry name" value="ACT-like_dom_sf"/>
</dbReference>
<evidence type="ECO:0000256" key="3">
    <source>
        <dbReference type="ARBA" id="ARBA00004810"/>
    </source>
</evidence>
<evidence type="ECO:0000256" key="6">
    <source>
        <dbReference type="ARBA" id="ARBA00022624"/>
    </source>
</evidence>
<dbReference type="GO" id="GO:0009097">
    <property type="term" value="P:isoleucine biosynthetic process"/>
    <property type="evidence" value="ECO:0007669"/>
    <property type="project" value="UniProtKB-UniRule"/>
</dbReference>
<dbReference type="GO" id="GO:0006565">
    <property type="term" value="P:L-serine catabolic process"/>
    <property type="evidence" value="ECO:0007669"/>
    <property type="project" value="TreeGrafter"/>
</dbReference>
<dbReference type="HOGENOM" id="CLU_021152_4_2_1"/>
<dbReference type="OMA" id="MVLRFEF"/>
<dbReference type="GO" id="GO:0003941">
    <property type="term" value="F:L-serine ammonia-lyase activity"/>
    <property type="evidence" value="ECO:0007669"/>
    <property type="project" value="TreeGrafter"/>
</dbReference>
<evidence type="ECO:0000256" key="1">
    <source>
        <dbReference type="ARBA" id="ARBA00001274"/>
    </source>
</evidence>
<dbReference type="Pfam" id="PF00585">
    <property type="entry name" value="Thr_dehydrat_C"/>
    <property type="match status" value="1"/>
</dbReference>
<dbReference type="EC" id="4.3.1.19" evidence="10"/>
<dbReference type="PROSITE" id="PS51672">
    <property type="entry name" value="ACT_LIKE"/>
    <property type="match status" value="1"/>
</dbReference>
<keyword evidence="7 10" id="KW-0663">Pyridoxal phosphate</keyword>
<dbReference type="Pfam" id="PF00291">
    <property type="entry name" value="PALP"/>
    <property type="match status" value="1"/>
</dbReference>
<evidence type="ECO:0000256" key="2">
    <source>
        <dbReference type="ARBA" id="ARBA00001933"/>
    </source>
</evidence>
<keyword evidence="8 10" id="KW-0456">Lyase</keyword>
<evidence type="ECO:0000256" key="8">
    <source>
        <dbReference type="ARBA" id="ARBA00023239"/>
    </source>
</evidence>
<dbReference type="CDD" id="cd01562">
    <property type="entry name" value="Thr-dehyd"/>
    <property type="match status" value="1"/>
</dbReference>
<dbReference type="SUPFAM" id="SSF55021">
    <property type="entry name" value="ACT-like"/>
    <property type="match status" value="1"/>
</dbReference>
<dbReference type="InParanoid" id="Q23ML3"/>
<dbReference type="GeneID" id="7843817"/>
<dbReference type="RefSeq" id="XP_001017998.1">
    <property type="nucleotide sequence ID" value="XM_001017998.3"/>
</dbReference>
<name>Q23ML3_TETTS</name>
<dbReference type="Proteomes" id="UP000009168">
    <property type="component" value="Unassembled WGS sequence"/>
</dbReference>
<dbReference type="KEGG" id="tet:TTHERM_01046840"/>
<evidence type="ECO:0000259" key="11">
    <source>
        <dbReference type="PROSITE" id="PS51672"/>
    </source>
</evidence>
<protein>
    <recommendedName>
        <fullName evidence="10">Threonine dehydratase</fullName>
        <ecNumber evidence="10">4.3.1.19</ecNumber>
    </recommendedName>
    <alternativeName>
        <fullName evidence="10">Threonine deaminase</fullName>
    </alternativeName>
</protein>
<dbReference type="NCBIfam" id="NF006390">
    <property type="entry name" value="PRK08639.1"/>
    <property type="match status" value="1"/>
</dbReference>
<dbReference type="Gene3D" id="3.40.50.1100">
    <property type="match status" value="2"/>
</dbReference>
<evidence type="ECO:0000256" key="9">
    <source>
        <dbReference type="ARBA" id="ARBA00023304"/>
    </source>
</evidence>
<evidence type="ECO:0000313" key="13">
    <source>
        <dbReference type="Proteomes" id="UP000009168"/>
    </source>
</evidence>
<evidence type="ECO:0000256" key="10">
    <source>
        <dbReference type="RuleBase" id="RU362012"/>
    </source>
</evidence>
<dbReference type="InterPro" id="IPR001721">
    <property type="entry name" value="TD_ACT-like"/>
</dbReference>
<comment type="similarity">
    <text evidence="4 10">Belongs to the serine/threonine dehydratase family.</text>
</comment>
<keyword evidence="9 10" id="KW-0100">Branched-chain amino acid biosynthesis</keyword>
<proteinExistence type="inferred from homology"/>
<dbReference type="Gene3D" id="3.40.1020.10">
    <property type="entry name" value="Biosynthetic Threonine Deaminase, Domain 3"/>
    <property type="match status" value="1"/>
</dbReference>
<sequence length="415" mass="46653">MNYMAAIQNAHQKMKAENKIVLNTRLEKSRKLSEKYEANIYLKREDNQPGRTFKIRGSFNYISKMSEEEKKKGCVTASDGNFALSLAIVAAHFQVKAHIFLPSVTLKHKIDNILRFGKEFVEVSLVEANYEETVEVAKKHSQEKGLKYFHSFDDESMIEGAGTIGQEIMKDLEGDFDYCFIPVGGGGLAAGVSFVIKQLSPDTKCIGLEPEGAPAMTEAFKAGHPVILDKISRYCDGSAIRKVGDKPFELCKKNLDELKLVPEGLISSTILNLYDNGLITEPAGAISIAGLELYKQEIKGKNIVCILSGGNTDLSRLDEFKEHSLLYEGLKYFFLITFPLRQGILREFIQKCLGPNDEISHIQFNKKPNREHGPALIAIEVQKKENMIKITDNMDQMNLKYKIINDQKDLYDLLV</sequence>
<dbReference type="UniPathway" id="UPA00047">
    <property type="reaction ID" value="UER00054"/>
</dbReference>
<dbReference type="PANTHER" id="PTHR48078">
    <property type="entry name" value="THREONINE DEHYDRATASE, MITOCHONDRIAL-RELATED"/>
    <property type="match status" value="1"/>
</dbReference>
<dbReference type="AlphaFoldDB" id="Q23ML3"/>
<dbReference type="EMBL" id="GG662659">
    <property type="protein sequence ID" value="EAR97753.1"/>
    <property type="molecule type" value="Genomic_DNA"/>
</dbReference>
<keyword evidence="13" id="KW-1185">Reference proteome</keyword>
<gene>
    <name evidence="12" type="ORF">TTHERM_01046840</name>
</gene>
<comment type="pathway">
    <text evidence="3 10">Amino-acid biosynthesis; L-isoleucine biosynthesis; 2-oxobutanoate from L-threonine: step 1/1.</text>
</comment>
<dbReference type="STRING" id="312017.Q23ML3"/>
<dbReference type="FunFam" id="3.40.50.1100:FF:000005">
    <property type="entry name" value="Threonine dehydratase catabolic"/>
    <property type="match status" value="1"/>
</dbReference>
<dbReference type="NCBIfam" id="TIGR02079">
    <property type="entry name" value="THD1"/>
    <property type="match status" value="1"/>
</dbReference>
<dbReference type="GO" id="GO:0006567">
    <property type="term" value="P:L-threonine catabolic process"/>
    <property type="evidence" value="ECO:0007669"/>
    <property type="project" value="TreeGrafter"/>
</dbReference>
<dbReference type="InterPro" id="IPR036052">
    <property type="entry name" value="TrpB-like_PALP_sf"/>
</dbReference>
<accession>Q23ML3</accession>
<evidence type="ECO:0000313" key="12">
    <source>
        <dbReference type="EMBL" id="EAR97753.1"/>
    </source>
</evidence>
<dbReference type="InterPro" id="IPR011820">
    <property type="entry name" value="IlvA"/>
</dbReference>
<evidence type="ECO:0000256" key="5">
    <source>
        <dbReference type="ARBA" id="ARBA00022605"/>
    </source>
</evidence>
<dbReference type="InterPro" id="IPR038110">
    <property type="entry name" value="TD_ACT-like_sf"/>
</dbReference>
<evidence type="ECO:0000256" key="4">
    <source>
        <dbReference type="ARBA" id="ARBA00010869"/>
    </source>
</evidence>
<dbReference type="PANTHER" id="PTHR48078:SF11">
    <property type="entry name" value="THREONINE DEHYDRATASE, MITOCHONDRIAL"/>
    <property type="match status" value="1"/>
</dbReference>
<organism evidence="12 13">
    <name type="scientific">Tetrahymena thermophila (strain SB210)</name>
    <dbReference type="NCBI Taxonomy" id="312017"/>
    <lineage>
        <taxon>Eukaryota</taxon>
        <taxon>Sar</taxon>
        <taxon>Alveolata</taxon>
        <taxon>Ciliophora</taxon>
        <taxon>Intramacronucleata</taxon>
        <taxon>Oligohymenophorea</taxon>
        <taxon>Hymenostomatida</taxon>
        <taxon>Tetrahymenina</taxon>
        <taxon>Tetrahymenidae</taxon>
        <taxon>Tetrahymena</taxon>
    </lineage>
</organism>
<dbReference type="InterPro" id="IPR001926">
    <property type="entry name" value="TrpB-like_PALP"/>
</dbReference>
<dbReference type="eggNOG" id="KOG1250">
    <property type="taxonomic scope" value="Eukaryota"/>
</dbReference>
<dbReference type="SUPFAM" id="SSF53686">
    <property type="entry name" value="Tryptophan synthase beta subunit-like PLP-dependent enzymes"/>
    <property type="match status" value="1"/>
</dbReference>
<reference evidence="13" key="1">
    <citation type="journal article" date="2006" name="PLoS Biol.">
        <title>Macronuclear genome sequence of the ciliate Tetrahymena thermophila, a model eukaryote.</title>
        <authorList>
            <person name="Eisen J.A."/>
            <person name="Coyne R.S."/>
            <person name="Wu M."/>
            <person name="Wu D."/>
            <person name="Thiagarajan M."/>
            <person name="Wortman J.R."/>
            <person name="Badger J.H."/>
            <person name="Ren Q."/>
            <person name="Amedeo P."/>
            <person name="Jones K.M."/>
            <person name="Tallon L.J."/>
            <person name="Delcher A.L."/>
            <person name="Salzberg S.L."/>
            <person name="Silva J.C."/>
            <person name="Haas B.J."/>
            <person name="Majoros W.H."/>
            <person name="Farzad M."/>
            <person name="Carlton J.M."/>
            <person name="Smith R.K. Jr."/>
            <person name="Garg J."/>
            <person name="Pearlman R.E."/>
            <person name="Karrer K.M."/>
            <person name="Sun L."/>
            <person name="Manning G."/>
            <person name="Elde N.C."/>
            <person name="Turkewitz A.P."/>
            <person name="Asai D.J."/>
            <person name="Wilkes D.E."/>
            <person name="Wang Y."/>
            <person name="Cai H."/>
            <person name="Collins K."/>
            <person name="Stewart B.A."/>
            <person name="Lee S.R."/>
            <person name="Wilamowska K."/>
            <person name="Weinberg Z."/>
            <person name="Ruzzo W.L."/>
            <person name="Wloga D."/>
            <person name="Gaertig J."/>
            <person name="Frankel J."/>
            <person name="Tsao C.-C."/>
            <person name="Gorovsky M.A."/>
            <person name="Keeling P.J."/>
            <person name="Waller R.F."/>
            <person name="Patron N.J."/>
            <person name="Cherry J.M."/>
            <person name="Stover N.A."/>
            <person name="Krieger C.J."/>
            <person name="del Toro C."/>
            <person name="Ryder H.F."/>
            <person name="Williamson S.C."/>
            <person name="Barbeau R.A."/>
            <person name="Hamilton E.P."/>
            <person name="Orias E."/>
        </authorList>
    </citation>
    <scope>NUCLEOTIDE SEQUENCE [LARGE SCALE GENOMIC DNA]</scope>
    <source>
        <strain evidence="13">SB210</strain>
    </source>
</reference>
<dbReference type="GO" id="GO:0004794">
    <property type="term" value="F:threonine deaminase activity"/>
    <property type="evidence" value="ECO:0007669"/>
    <property type="project" value="UniProtKB-UniRule"/>
</dbReference>